<proteinExistence type="predicted"/>
<sequence length="216" mass="25009">MDFSMHFLRKIKFAMYASSLAICLVIASFTFFNKSVYAQTEAISTPAETEAPIKSSAVFTEINPTKIDNYSLSLSTKINLQLDSELRQALSKGLPLYFTLDARFYQKRGYWFDKLIAQQSLTWMIHYNVLLREWRIERGPYVAKGYSLEDAIDLITTNDDWKILLNEPMDSSKKYYGKVRLRLDTSLLSRPFQISAFSDSSAWSFSSSWAKFQIHH</sequence>
<evidence type="ECO:0000313" key="1">
    <source>
        <dbReference type="EMBL" id="AFN35177.1"/>
    </source>
</evidence>
<protein>
    <submittedName>
        <fullName evidence="1">Exported protein</fullName>
    </submittedName>
</protein>
<organism evidence="1 2">
    <name type="scientific">Taylorella equigenitalis ATCC 35865</name>
    <dbReference type="NCBI Taxonomy" id="743973"/>
    <lineage>
        <taxon>Bacteria</taxon>
        <taxon>Pseudomonadati</taxon>
        <taxon>Pseudomonadota</taxon>
        <taxon>Betaproteobacteria</taxon>
        <taxon>Burkholderiales</taxon>
        <taxon>Alcaligenaceae</taxon>
        <taxon>Taylorella</taxon>
    </lineage>
</organism>
<name>A0ABM5N8P3_9BURK</name>
<dbReference type="EMBL" id="CP003264">
    <property type="protein sequence ID" value="AFN35177.1"/>
    <property type="molecule type" value="Genomic_DNA"/>
</dbReference>
<dbReference type="Proteomes" id="UP000003121">
    <property type="component" value="Chromosome"/>
</dbReference>
<dbReference type="InterPro" id="IPR025500">
    <property type="entry name" value="DUF4390"/>
</dbReference>
<keyword evidence="2" id="KW-1185">Reference proteome</keyword>
<evidence type="ECO:0000313" key="2">
    <source>
        <dbReference type="Proteomes" id="UP000003121"/>
    </source>
</evidence>
<gene>
    <name evidence="1" type="ORF">KUI_0073</name>
</gene>
<dbReference type="Pfam" id="PF14334">
    <property type="entry name" value="DUF4390"/>
    <property type="match status" value="1"/>
</dbReference>
<reference evidence="1 2" key="1">
    <citation type="journal article" date="2012" name="Vet. Microbiol.">
        <title>Comparative genomic analyses of the Taylorellae.</title>
        <authorList>
            <person name="Hauser H."/>
            <person name="Richter D.C."/>
            <person name="van Tonder A."/>
            <person name="Clark L."/>
            <person name="Preston A."/>
        </authorList>
    </citation>
    <scope>NUCLEOTIDE SEQUENCE [LARGE SCALE GENOMIC DNA]</scope>
    <source>
        <strain evidence="1 2">ATCC 35865</strain>
    </source>
</reference>
<accession>A0ABM5N8P3</accession>